<dbReference type="EMBL" id="JACICB010000029">
    <property type="protein sequence ID" value="MBB3709449.1"/>
    <property type="molecule type" value="Genomic_DNA"/>
</dbReference>
<dbReference type="Proteomes" id="UP000075755">
    <property type="component" value="Chromosome"/>
</dbReference>
<evidence type="ECO:0000313" key="2">
    <source>
        <dbReference type="EMBL" id="MBB3709449.1"/>
    </source>
</evidence>
<dbReference type="KEGG" id="aak:AA2016_3745"/>
<evidence type="ECO:0000313" key="1">
    <source>
        <dbReference type="EMBL" id="AMS42665.1"/>
    </source>
</evidence>
<dbReference type="AlphaFoldDB" id="A0AAC8YQJ9"/>
<dbReference type="EMBL" id="CP015005">
    <property type="protein sequence ID" value="AMS42665.1"/>
    <property type="molecule type" value="Genomic_DNA"/>
</dbReference>
<dbReference type="Proteomes" id="UP000577697">
    <property type="component" value="Unassembled WGS sequence"/>
</dbReference>
<dbReference type="InterPro" id="IPR029017">
    <property type="entry name" value="Enolase-like_N"/>
</dbReference>
<evidence type="ECO:0000313" key="3">
    <source>
        <dbReference type="Proteomes" id="UP000075755"/>
    </source>
</evidence>
<reference evidence="1 3" key="1">
    <citation type="submission" date="2016-03" db="EMBL/GenBank/DDBJ databases">
        <title>Complete genome of Aminobacter aminovorans KCTC 2477.</title>
        <authorList>
            <person name="Kim K.M."/>
        </authorList>
    </citation>
    <scope>NUCLEOTIDE SEQUENCE [LARGE SCALE GENOMIC DNA]</scope>
    <source>
        <strain evidence="1 3">KCTC 2477</strain>
    </source>
</reference>
<proteinExistence type="predicted"/>
<dbReference type="RefSeq" id="WP_067962273.1">
    <property type="nucleotide sequence ID" value="NZ_CP015005.1"/>
</dbReference>
<organism evidence="1 3">
    <name type="scientific">Aminobacter aminovorans</name>
    <name type="common">Chelatobacter heintzii</name>
    <dbReference type="NCBI Taxonomy" id="83263"/>
    <lineage>
        <taxon>Bacteria</taxon>
        <taxon>Pseudomonadati</taxon>
        <taxon>Pseudomonadota</taxon>
        <taxon>Alphaproteobacteria</taxon>
        <taxon>Hyphomicrobiales</taxon>
        <taxon>Phyllobacteriaceae</taxon>
        <taxon>Aminobacter</taxon>
    </lineage>
</organism>
<name>A0AAC8YQJ9_AMIAI</name>
<sequence>MRITEIGEATIPISRYADPAIASGGLTTSIVAVVTDVLRAGRPVIDWGYAQLDASPKAD</sequence>
<gene>
    <name evidence="1" type="ORF">AA2016_3745</name>
    <name evidence="2" type="ORF">FHS67_005800</name>
</gene>
<evidence type="ECO:0000313" key="4">
    <source>
        <dbReference type="Proteomes" id="UP000577697"/>
    </source>
</evidence>
<protein>
    <submittedName>
        <fullName evidence="1">Uncharacterized protein</fullName>
    </submittedName>
</protein>
<reference evidence="2 4" key="2">
    <citation type="submission" date="2020-08" db="EMBL/GenBank/DDBJ databases">
        <title>Genomic Encyclopedia of Type Strains, Phase IV (KMG-IV): sequencing the most valuable type-strain genomes for metagenomic binning, comparative biology and taxonomic classification.</title>
        <authorList>
            <person name="Goeker M."/>
        </authorList>
    </citation>
    <scope>NUCLEOTIDE SEQUENCE [LARGE SCALE GENOMIC DNA]</scope>
    <source>
        <strain evidence="2 4">DSM 10368</strain>
    </source>
</reference>
<keyword evidence="4" id="KW-1185">Reference proteome</keyword>
<dbReference type="Gene3D" id="3.30.390.10">
    <property type="entry name" value="Enolase-like, N-terminal domain"/>
    <property type="match status" value="1"/>
</dbReference>
<accession>A0AAC8YQJ9</accession>